<dbReference type="GO" id="GO:0004222">
    <property type="term" value="F:metalloendopeptidase activity"/>
    <property type="evidence" value="ECO:0007669"/>
    <property type="project" value="InterPro"/>
</dbReference>
<sequence length="231" mass="24560">MPASRGSDGDVISKVPATAPEPTPASGTTRDIAYQAIDSFVQVVQTVEPIAESECRARAPNANCDFRIVVDDRVGLPPNAYQTLDDAGRPIIAFTIPLIVEVRNRDEMAFILAHEAAHHIEGHLMRQRQNADVGAAVFGQLAGVIGGSNPEAILAAQEFGAALGARTYSKDFELEADALGTIIAATAGYNPLRGADFFFRIPDPGNSFLGTHPANADRVATVQRTAARFGY</sequence>
<evidence type="ECO:0000313" key="9">
    <source>
        <dbReference type="EMBL" id="MBB5720932.1"/>
    </source>
</evidence>
<evidence type="ECO:0000256" key="1">
    <source>
        <dbReference type="ARBA" id="ARBA00022670"/>
    </source>
</evidence>
<keyword evidence="4 6" id="KW-0862">Zinc</keyword>
<dbReference type="PANTHER" id="PTHR22726">
    <property type="entry name" value="METALLOENDOPEPTIDASE OMA1"/>
    <property type="match status" value="1"/>
</dbReference>
<dbReference type="Pfam" id="PF01435">
    <property type="entry name" value="Peptidase_M48"/>
    <property type="match status" value="1"/>
</dbReference>
<dbReference type="InterPro" id="IPR051156">
    <property type="entry name" value="Mito/Outer_Membr_Metalloprot"/>
</dbReference>
<evidence type="ECO:0000256" key="5">
    <source>
        <dbReference type="ARBA" id="ARBA00023049"/>
    </source>
</evidence>
<reference evidence="9 10" key="1">
    <citation type="submission" date="2020-08" db="EMBL/GenBank/DDBJ databases">
        <title>Genomic Encyclopedia of Type Strains, Phase IV (KMG-IV): sequencing the most valuable type-strain genomes for metagenomic binning, comparative biology and taxonomic classification.</title>
        <authorList>
            <person name="Goeker M."/>
        </authorList>
    </citation>
    <scope>NUCLEOTIDE SEQUENCE [LARGE SCALE GENOMIC DNA]</scope>
    <source>
        <strain evidence="9 10">DSM 101064</strain>
    </source>
</reference>
<proteinExistence type="inferred from homology"/>
<keyword evidence="2" id="KW-0479">Metal-binding</keyword>
<dbReference type="Gene3D" id="3.30.2010.10">
    <property type="entry name" value="Metalloproteases ('zincins'), catalytic domain"/>
    <property type="match status" value="1"/>
</dbReference>
<dbReference type="PANTHER" id="PTHR22726:SF18">
    <property type="entry name" value="PEPTIDASE M48 DOMAIN-CONTAINING PROTEIN"/>
    <property type="match status" value="1"/>
</dbReference>
<dbReference type="RefSeq" id="WP_183525108.1">
    <property type="nucleotide sequence ID" value="NZ_JACIJM010000001.1"/>
</dbReference>
<evidence type="ECO:0000256" key="3">
    <source>
        <dbReference type="ARBA" id="ARBA00022801"/>
    </source>
</evidence>
<comment type="caution">
    <text evidence="9">The sequence shown here is derived from an EMBL/GenBank/DDBJ whole genome shotgun (WGS) entry which is preliminary data.</text>
</comment>
<dbReference type="AlphaFoldDB" id="A0A7W9BIM1"/>
<dbReference type="CDD" id="cd07324">
    <property type="entry name" value="M48C_Oma1-like"/>
    <property type="match status" value="1"/>
</dbReference>
<name>A0A7W9BIM1_9RHOB</name>
<evidence type="ECO:0000256" key="4">
    <source>
        <dbReference type="ARBA" id="ARBA00022833"/>
    </source>
</evidence>
<feature type="domain" description="Peptidase M48" evidence="8">
    <location>
        <begin position="46"/>
        <end position="225"/>
    </location>
</feature>
<evidence type="ECO:0000256" key="2">
    <source>
        <dbReference type="ARBA" id="ARBA00022723"/>
    </source>
</evidence>
<evidence type="ECO:0000256" key="6">
    <source>
        <dbReference type="RuleBase" id="RU003983"/>
    </source>
</evidence>
<organism evidence="9 10">
    <name type="scientific">Yoonia ponticola</name>
    <dbReference type="NCBI Taxonomy" id="1524255"/>
    <lineage>
        <taxon>Bacteria</taxon>
        <taxon>Pseudomonadati</taxon>
        <taxon>Pseudomonadota</taxon>
        <taxon>Alphaproteobacteria</taxon>
        <taxon>Rhodobacterales</taxon>
        <taxon>Paracoccaceae</taxon>
        <taxon>Yoonia</taxon>
    </lineage>
</organism>
<dbReference type="GO" id="GO:0016020">
    <property type="term" value="C:membrane"/>
    <property type="evidence" value="ECO:0007669"/>
    <property type="project" value="TreeGrafter"/>
</dbReference>
<protein>
    <submittedName>
        <fullName evidence="9">Putative Zn-dependent protease</fullName>
    </submittedName>
</protein>
<dbReference type="InterPro" id="IPR001915">
    <property type="entry name" value="Peptidase_M48"/>
</dbReference>
<dbReference type="Proteomes" id="UP000535415">
    <property type="component" value="Unassembled WGS sequence"/>
</dbReference>
<dbReference type="GO" id="GO:0006515">
    <property type="term" value="P:protein quality control for misfolded or incompletely synthesized proteins"/>
    <property type="evidence" value="ECO:0007669"/>
    <property type="project" value="TreeGrafter"/>
</dbReference>
<keyword evidence="5 6" id="KW-0482">Metalloprotease</keyword>
<keyword evidence="1 6" id="KW-0645">Protease</keyword>
<accession>A0A7W9BIM1</accession>
<dbReference type="GO" id="GO:0046872">
    <property type="term" value="F:metal ion binding"/>
    <property type="evidence" value="ECO:0007669"/>
    <property type="project" value="UniProtKB-KW"/>
</dbReference>
<comment type="similarity">
    <text evidence="6">Belongs to the peptidase M48 family.</text>
</comment>
<dbReference type="EMBL" id="JACIJM010000001">
    <property type="protein sequence ID" value="MBB5720932.1"/>
    <property type="molecule type" value="Genomic_DNA"/>
</dbReference>
<feature type="region of interest" description="Disordered" evidence="7">
    <location>
        <begin position="1"/>
        <end position="27"/>
    </location>
</feature>
<comment type="cofactor">
    <cofactor evidence="6">
        <name>Zn(2+)</name>
        <dbReference type="ChEBI" id="CHEBI:29105"/>
    </cofactor>
    <text evidence="6">Binds 1 zinc ion per subunit.</text>
</comment>
<evidence type="ECO:0000259" key="8">
    <source>
        <dbReference type="Pfam" id="PF01435"/>
    </source>
</evidence>
<evidence type="ECO:0000256" key="7">
    <source>
        <dbReference type="SAM" id="MobiDB-lite"/>
    </source>
</evidence>
<evidence type="ECO:0000313" key="10">
    <source>
        <dbReference type="Proteomes" id="UP000535415"/>
    </source>
</evidence>
<keyword evidence="10" id="KW-1185">Reference proteome</keyword>
<keyword evidence="3 6" id="KW-0378">Hydrolase</keyword>
<gene>
    <name evidence="9" type="ORF">FHS72_000536</name>
</gene>